<protein>
    <submittedName>
        <fullName evidence="1">Uncharacterized protein</fullName>
    </submittedName>
</protein>
<accession>A0AAV4X533</accession>
<reference evidence="1 2" key="1">
    <citation type="submission" date="2021-06" db="EMBL/GenBank/DDBJ databases">
        <title>Caerostris darwini draft genome.</title>
        <authorList>
            <person name="Kono N."/>
            <person name="Arakawa K."/>
        </authorList>
    </citation>
    <scope>NUCLEOTIDE SEQUENCE [LARGE SCALE GENOMIC DNA]</scope>
</reference>
<name>A0AAV4X533_9ARAC</name>
<proteinExistence type="predicted"/>
<evidence type="ECO:0000313" key="1">
    <source>
        <dbReference type="EMBL" id="GIY88904.1"/>
    </source>
</evidence>
<keyword evidence="2" id="KW-1185">Reference proteome</keyword>
<evidence type="ECO:0000313" key="2">
    <source>
        <dbReference type="Proteomes" id="UP001054837"/>
    </source>
</evidence>
<gene>
    <name evidence="1" type="ORF">CDAR_108171</name>
</gene>
<sequence length="151" mass="16736">MDARSAGRIGASKREMLRSAVCDYGGDCFICQYRPPRRGERGGGGRPFAPLLGGKSRRALFSVKGHRCPLKGCFLNNHMMEQKDRGFISLIPSLEVAIPLASPKSDFALTNESTTQRFPRAGFPKRLYPPQARPFSAKIRSRALRIARLKG</sequence>
<organism evidence="1 2">
    <name type="scientific">Caerostris darwini</name>
    <dbReference type="NCBI Taxonomy" id="1538125"/>
    <lineage>
        <taxon>Eukaryota</taxon>
        <taxon>Metazoa</taxon>
        <taxon>Ecdysozoa</taxon>
        <taxon>Arthropoda</taxon>
        <taxon>Chelicerata</taxon>
        <taxon>Arachnida</taxon>
        <taxon>Araneae</taxon>
        <taxon>Araneomorphae</taxon>
        <taxon>Entelegynae</taxon>
        <taxon>Araneoidea</taxon>
        <taxon>Araneidae</taxon>
        <taxon>Caerostris</taxon>
    </lineage>
</organism>
<comment type="caution">
    <text evidence="1">The sequence shown here is derived from an EMBL/GenBank/DDBJ whole genome shotgun (WGS) entry which is preliminary data.</text>
</comment>
<dbReference type="EMBL" id="BPLQ01015536">
    <property type="protein sequence ID" value="GIY88904.1"/>
    <property type="molecule type" value="Genomic_DNA"/>
</dbReference>
<dbReference type="Proteomes" id="UP001054837">
    <property type="component" value="Unassembled WGS sequence"/>
</dbReference>
<dbReference type="AlphaFoldDB" id="A0AAV4X533"/>